<feature type="compositionally biased region" description="Polar residues" evidence="1">
    <location>
        <begin position="513"/>
        <end position="534"/>
    </location>
</feature>
<feature type="compositionally biased region" description="Polar residues" evidence="1">
    <location>
        <begin position="482"/>
        <end position="496"/>
    </location>
</feature>
<keyword evidence="3" id="KW-1185">Reference proteome</keyword>
<gene>
    <name evidence="2" type="ORF">EHS25_003843</name>
</gene>
<feature type="compositionally biased region" description="Low complexity" evidence="1">
    <location>
        <begin position="45"/>
        <end position="62"/>
    </location>
</feature>
<dbReference type="STRING" id="1890683.A0A427Y3Q1"/>
<sequence>MPDPPQSRYVPPHLRNRPASSSSSSPSHAAPATSSQRGYDRRSTPSRAPWGPGSGPAGRSSGYANDSPGPSQASYGVAEGSRTPGRNAQSAPTRPGQSYGVGRGVGGGSGGGVGGGSPSLYVFGDSFVGPMKLLSDDCASVRTFKGASAKGLDNPNSMKQVSRDLRPELQRLLAPPPYVYQPSNGRWALLIFGNVDLQINYLWQLQHKRISSLSFRPLSESKAENAGPSDLPASSDTAGTEIEMTEGTESDVMPGAETGTAVLASATETTLRGPALGPELFVSTVLRAYTNFLEREIINGPVGQRLRESAEARRQASEASTVGAGVGVGAAGAGGPGTGTGTKSSGGSRKRLPPPGKVLVAGALPPLVEDEVLSRIPEKYVERLEEEHEKAHRAMGHAASASTSASATASASASGTAPAPAGSGSRTPWAKGDNTGSGSGAGVGETAETTSIEVGLATVSLTDRPVTPRSLSSSSSKESSLFDNNLNNSAVSSGTEPSALALAPSHPAPDSVSIRSPSAKPSSVPGTASTSKTPVSALLEHDPPLCTLPVRVRMTNLFNSGLSLFCGKHPDVLSFVDITPRMRAQDDSSGWEGHASGEVDRSTWACPVDPTNVHPLWEPTLPLWLEALKEVGVPTDGFGISKDAEETFRAYEKDKRRRTGLDEEAGEAEGGRIKLRDE</sequence>
<name>A0A427Y3Q1_9TREE</name>
<feature type="region of interest" description="Disordered" evidence="1">
    <location>
        <begin position="1"/>
        <end position="111"/>
    </location>
</feature>
<feature type="compositionally biased region" description="Low complexity" evidence="1">
    <location>
        <begin position="497"/>
        <end position="509"/>
    </location>
</feature>
<feature type="compositionally biased region" description="Gly residues" evidence="1">
    <location>
        <begin position="324"/>
        <end position="340"/>
    </location>
</feature>
<dbReference type="EMBL" id="RSCD01000019">
    <property type="protein sequence ID" value="RSH85702.1"/>
    <property type="molecule type" value="Genomic_DNA"/>
</dbReference>
<feature type="region of interest" description="Disordered" evidence="1">
    <location>
        <begin position="309"/>
        <end position="358"/>
    </location>
</feature>
<comment type="caution">
    <text evidence="2">The sequence shown here is derived from an EMBL/GenBank/DDBJ whole genome shotgun (WGS) entry which is preliminary data.</text>
</comment>
<feature type="compositionally biased region" description="Low complexity" evidence="1">
    <location>
        <begin position="398"/>
        <end position="425"/>
    </location>
</feature>
<feature type="region of interest" description="Disordered" evidence="1">
    <location>
        <begin position="386"/>
        <end position="445"/>
    </location>
</feature>
<organism evidence="2 3">
    <name type="scientific">Saitozyma podzolica</name>
    <dbReference type="NCBI Taxonomy" id="1890683"/>
    <lineage>
        <taxon>Eukaryota</taxon>
        <taxon>Fungi</taxon>
        <taxon>Dikarya</taxon>
        <taxon>Basidiomycota</taxon>
        <taxon>Agaricomycotina</taxon>
        <taxon>Tremellomycetes</taxon>
        <taxon>Tremellales</taxon>
        <taxon>Trimorphomycetaceae</taxon>
        <taxon>Saitozyma</taxon>
    </lineage>
</organism>
<feature type="region of interest" description="Disordered" evidence="1">
    <location>
        <begin position="651"/>
        <end position="678"/>
    </location>
</feature>
<feature type="compositionally biased region" description="Basic and acidic residues" evidence="1">
    <location>
        <begin position="669"/>
        <end position="678"/>
    </location>
</feature>
<dbReference type="Proteomes" id="UP000279259">
    <property type="component" value="Unassembled WGS sequence"/>
</dbReference>
<feature type="compositionally biased region" description="Low complexity" evidence="1">
    <location>
        <begin position="470"/>
        <end position="481"/>
    </location>
</feature>
<dbReference type="AlphaFoldDB" id="A0A427Y3Q1"/>
<evidence type="ECO:0000313" key="2">
    <source>
        <dbReference type="EMBL" id="RSH85702.1"/>
    </source>
</evidence>
<accession>A0A427Y3Q1</accession>
<feature type="region of interest" description="Disordered" evidence="1">
    <location>
        <begin position="459"/>
        <end position="536"/>
    </location>
</feature>
<feature type="compositionally biased region" description="Gly residues" evidence="1">
    <location>
        <begin position="99"/>
        <end position="111"/>
    </location>
</feature>
<proteinExistence type="predicted"/>
<reference evidence="2 3" key="1">
    <citation type="submission" date="2018-11" db="EMBL/GenBank/DDBJ databases">
        <title>Genome sequence of Saitozyma podzolica DSM 27192.</title>
        <authorList>
            <person name="Aliyu H."/>
            <person name="Gorte O."/>
            <person name="Ochsenreither K."/>
        </authorList>
    </citation>
    <scope>NUCLEOTIDE SEQUENCE [LARGE SCALE GENOMIC DNA]</scope>
    <source>
        <strain evidence="2 3">DSM 27192</strain>
    </source>
</reference>
<dbReference type="OrthoDB" id="3153298at2759"/>
<evidence type="ECO:0000256" key="1">
    <source>
        <dbReference type="SAM" id="MobiDB-lite"/>
    </source>
</evidence>
<protein>
    <submittedName>
        <fullName evidence="2">Uncharacterized protein</fullName>
    </submittedName>
</protein>
<evidence type="ECO:0000313" key="3">
    <source>
        <dbReference type="Proteomes" id="UP000279259"/>
    </source>
</evidence>
<feature type="compositionally biased region" description="Low complexity" evidence="1">
    <location>
        <begin position="18"/>
        <end position="35"/>
    </location>
</feature>